<organism evidence="3 4">
    <name type="scientific">Rhizobium herbae</name>
    <dbReference type="NCBI Taxonomy" id="508661"/>
    <lineage>
        <taxon>Bacteria</taxon>
        <taxon>Pseudomonadati</taxon>
        <taxon>Pseudomonadota</taxon>
        <taxon>Alphaproteobacteria</taxon>
        <taxon>Hyphomicrobiales</taxon>
        <taxon>Rhizobiaceae</taxon>
        <taxon>Rhizobium/Agrobacterium group</taxon>
        <taxon>Rhizobium</taxon>
    </lineage>
</organism>
<comment type="caution">
    <text evidence="3">The sequence shown here is derived from an EMBL/GenBank/DDBJ whole genome shotgun (WGS) entry which is preliminary data.</text>
</comment>
<name>A0ABS4EP72_9HYPH</name>
<dbReference type="RefSeq" id="WP_209853756.1">
    <property type="nucleotide sequence ID" value="NZ_JAGGJV010000005.1"/>
</dbReference>
<accession>A0ABS4EP72</accession>
<keyword evidence="2" id="KW-1133">Transmembrane helix</keyword>
<sequence>MSERRNPANRNDASQYQDSSQRRDYGEDDMGVPLWSEADEAEVSGRNWSVILVFIFVPLMALVVLALCLYALFAHVFSTPQAPETVIESTRQPS</sequence>
<keyword evidence="4" id="KW-1185">Reference proteome</keyword>
<keyword evidence="2" id="KW-0812">Transmembrane</keyword>
<feature type="transmembrane region" description="Helical" evidence="2">
    <location>
        <begin position="50"/>
        <end position="73"/>
    </location>
</feature>
<gene>
    <name evidence="3" type="ORF">J2Z75_003256</name>
</gene>
<feature type="compositionally biased region" description="Polar residues" evidence="1">
    <location>
        <begin position="8"/>
        <end position="19"/>
    </location>
</feature>
<reference evidence="3 4" key="1">
    <citation type="submission" date="2021-03" db="EMBL/GenBank/DDBJ databases">
        <title>Genomic Encyclopedia of Type Strains, Phase IV (KMG-IV): sequencing the most valuable type-strain genomes for metagenomic binning, comparative biology and taxonomic classification.</title>
        <authorList>
            <person name="Goeker M."/>
        </authorList>
    </citation>
    <scope>NUCLEOTIDE SEQUENCE [LARGE SCALE GENOMIC DNA]</scope>
    <source>
        <strain evidence="3 4">DSM 26427</strain>
    </source>
</reference>
<evidence type="ECO:0000313" key="3">
    <source>
        <dbReference type="EMBL" id="MBP1859739.1"/>
    </source>
</evidence>
<feature type="region of interest" description="Disordered" evidence="1">
    <location>
        <begin position="1"/>
        <end position="31"/>
    </location>
</feature>
<evidence type="ECO:0000256" key="2">
    <source>
        <dbReference type="SAM" id="Phobius"/>
    </source>
</evidence>
<dbReference type="Proteomes" id="UP000823786">
    <property type="component" value="Unassembled WGS sequence"/>
</dbReference>
<keyword evidence="2" id="KW-0472">Membrane</keyword>
<evidence type="ECO:0000313" key="4">
    <source>
        <dbReference type="Proteomes" id="UP000823786"/>
    </source>
</evidence>
<proteinExistence type="predicted"/>
<evidence type="ECO:0000256" key="1">
    <source>
        <dbReference type="SAM" id="MobiDB-lite"/>
    </source>
</evidence>
<dbReference type="EMBL" id="JAGGJV010000005">
    <property type="protein sequence ID" value="MBP1859739.1"/>
    <property type="molecule type" value="Genomic_DNA"/>
</dbReference>
<protein>
    <submittedName>
        <fullName evidence="3">Uncharacterized protein</fullName>
    </submittedName>
</protein>